<dbReference type="InterPro" id="IPR006926">
    <property type="entry name" value="Vps16_N"/>
</dbReference>
<evidence type="ECO:0000313" key="5">
    <source>
        <dbReference type="EMBL" id="KAJ2905757.1"/>
    </source>
</evidence>
<feature type="domain" description="Vps16 C-terminal" evidence="3">
    <location>
        <begin position="503"/>
        <end position="806"/>
    </location>
</feature>
<gene>
    <name evidence="5" type="ORF">MKZ38_004434</name>
</gene>
<accession>A0AAD5RWG7</accession>
<organism evidence="5 6">
    <name type="scientific">Zalerion maritima</name>
    <dbReference type="NCBI Taxonomy" id="339359"/>
    <lineage>
        <taxon>Eukaryota</taxon>
        <taxon>Fungi</taxon>
        <taxon>Dikarya</taxon>
        <taxon>Ascomycota</taxon>
        <taxon>Pezizomycotina</taxon>
        <taxon>Sordariomycetes</taxon>
        <taxon>Lulworthiomycetidae</taxon>
        <taxon>Lulworthiales</taxon>
        <taxon>Lulworthiaceae</taxon>
        <taxon>Zalerion</taxon>
    </lineage>
</organism>
<keyword evidence="2" id="KW-0813">Transport</keyword>
<dbReference type="SUPFAM" id="SSF82171">
    <property type="entry name" value="DPP6 N-terminal domain-like"/>
    <property type="match status" value="1"/>
</dbReference>
<dbReference type="Proteomes" id="UP001201980">
    <property type="component" value="Unassembled WGS sequence"/>
</dbReference>
<dbReference type="InterPro" id="IPR006925">
    <property type="entry name" value="Vps16_C"/>
</dbReference>
<evidence type="ECO:0000256" key="1">
    <source>
        <dbReference type="ARBA" id="ARBA00009250"/>
    </source>
</evidence>
<comment type="function">
    <text evidence="2">Essential for vacuolar protein sorting. Required for vacuole biogenesis, stability and to maintain vacuole morphology.</text>
</comment>
<evidence type="ECO:0000313" key="6">
    <source>
        <dbReference type="Proteomes" id="UP001201980"/>
    </source>
</evidence>
<dbReference type="PANTHER" id="PTHR12811">
    <property type="entry name" value="VACUOLAR PROTEIN SORTING VPS16"/>
    <property type="match status" value="1"/>
</dbReference>
<feature type="domain" description="Vps16 N-terminal" evidence="4">
    <location>
        <begin position="6"/>
        <end position="410"/>
    </location>
</feature>
<evidence type="ECO:0000259" key="4">
    <source>
        <dbReference type="Pfam" id="PF04841"/>
    </source>
</evidence>
<name>A0AAD5RWG7_9PEZI</name>
<dbReference type="PIRSF" id="PIRSF007949">
    <property type="entry name" value="VPS16"/>
    <property type="match status" value="1"/>
</dbReference>
<sequence length="829" mass="92388">MEAEHPTETWERVGDKFYRKVTQFTELFSQDIELDNYIISGAPYGGAVALYRDETKLQQFKAPMSKTPSVDIYSLAGNLLRQIPWDRGQIKGLGWSEDEKLLIITTDGSVRCYNDLQGDFTQFSLGNGADEYGVHSVQFYSHGFVALLENNAFVSLSSYDEPRPKLLPSVPEGDIHSWTIIPPAYTLSRGVEVLVSVGSTVYTIDATECEDRFLDIGPFSHLTVSPNGKYAALYTTTGHAHVITTDFQSRLSEHDSKSRIPPEYVLWCGNDAVVTSWEDEVNVIGPNGNVARYFYNNRVHLIPEHDGVRLLTIDSCDFLQRVPSSSSQVFAPGTPSPAAVLLDAIEQLEHESPKADDNIQRIRPSLVEAVDVCVSAAGQEPNVHWQKQLLKAASFGKSVLDIYNSDDFVDMCEILRVLNAVRFYKIGFPLSHDQYIRLTPERLIGRLLNRHEYLLALRVAGYLKLSNDRIYTHWAAAKVKYGTGDDDSVCLSIIDRLAGKPGISFEAIARAAYDEGRGRLATQLLNHEPRAGRQVPLLMNMEEDDLALDKAVESGDSDLVLSVLRSLRRKLPLSGFLRAVSARPLASALIEAQAAREGDAALLKDLYYQDDRRLDGARVFVSESLRQPTPRTASDKLALAGKVISDSKEASFELHAIKEAQGLLRMQEALTRDLTDEFVGLSVNETVYKLYRLGFGPRAKKTISEFKVGERTAAWLRLRALVAKRDWGELEEVGKARRSCIGWEPYYNALLQAGNPRLAATFVPKCASSVEQGQTIVMYEKCGLRVKAAEEAVRLKDAESWIRLLDAAGRQSVEGREIEDLGQGVFRSR</sequence>
<protein>
    <recommendedName>
        <fullName evidence="2">Probable vacuolar protein sorting-associated protein 16 homolog</fullName>
    </recommendedName>
</protein>
<dbReference type="InterPro" id="IPR016534">
    <property type="entry name" value="VPS16"/>
</dbReference>
<evidence type="ECO:0000256" key="2">
    <source>
        <dbReference type="PIRNR" id="PIRNR007949"/>
    </source>
</evidence>
<comment type="similarity">
    <text evidence="1 2">Belongs to the VPS16 family.</text>
</comment>
<dbReference type="InterPro" id="IPR038132">
    <property type="entry name" value="Vps16_C_sf"/>
</dbReference>
<proteinExistence type="inferred from homology"/>
<dbReference type="Pfam" id="PF04840">
    <property type="entry name" value="Vps16_C"/>
    <property type="match status" value="1"/>
</dbReference>
<dbReference type="GO" id="GO:0006886">
    <property type="term" value="P:intracellular protein transport"/>
    <property type="evidence" value="ECO:0007669"/>
    <property type="project" value="InterPro"/>
</dbReference>
<dbReference type="GO" id="GO:0030897">
    <property type="term" value="C:HOPS complex"/>
    <property type="evidence" value="ECO:0007669"/>
    <property type="project" value="TreeGrafter"/>
</dbReference>
<keyword evidence="2" id="KW-0653">Protein transport</keyword>
<dbReference type="GO" id="GO:0005768">
    <property type="term" value="C:endosome"/>
    <property type="evidence" value="ECO:0007669"/>
    <property type="project" value="TreeGrafter"/>
</dbReference>
<dbReference type="Gene3D" id="2.130.10.10">
    <property type="entry name" value="YVTN repeat-like/Quinoprotein amine dehydrogenase"/>
    <property type="match status" value="1"/>
</dbReference>
<dbReference type="GO" id="GO:0042144">
    <property type="term" value="P:vacuole fusion, non-autophagic"/>
    <property type="evidence" value="ECO:0007669"/>
    <property type="project" value="TreeGrafter"/>
</dbReference>
<dbReference type="InterPro" id="IPR015943">
    <property type="entry name" value="WD40/YVTN_repeat-like_dom_sf"/>
</dbReference>
<dbReference type="PANTHER" id="PTHR12811:SF0">
    <property type="entry name" value="VACUOLAR PROTEIN SORTING-ASSOCIATED PROTEIN 16 HOMOLOG"/>
    <property type="match status" value="1"/>
</dbReference>
<reference evidence="5" key="1">
    <citation type="submission" date="2022-07" db="EMBL/GenBank/DDBJ databases">
        <title>Draft genome sequence of Zalerion maritima ATCC 34329, a (micro)plastics degrading marine fungus.</title>
        <authorList>
            <person name="Paco A."/>
            <person name="Goncalves M.F.M."/>
            <person name="Rocha-Santos T.A.P."/>
            <person name="Alves A."/>
        </authorList>
    </citation>
    <scope>NUCLEOTIDE SEQUENCE</scope>
    <source>
        <strain evidence="5">ATCC 34329</strain>
    </source>
</reference>
<dbReference type="EMBL" id="JAKWBI020000025">
    <property type="protein sequence ID" value="KAJ2905757.1"/>
    <property type="molecule type" value="Genomic_DNA"/>
</dbReference>
<evidence type="ECO:0000259" key="3">
    <source>
        <dbReference type="Pfam" id="PF04840"/>
    </source>
</evidence>
<dbReference type="GO" id="GO:0003779">
    <property type="term" value="F:actin binding"/>
    <property type="evidence" value="ECO:0007669"/>
    <property type="project" value="TreeGrafter"/>
</dbReference>
<dbReference type="AlphaFoldDB" id="A0AAD5RWG7"/>
<keyword evidence="6" id="KW-1185">Reference proteome</keyword>
<dbReference type="Pfam" id="PF04841">
    <property type="entry name" value="Vps16_N"/>
    <property type="match status" value="1"/>
</dbReference>
<dbReference type="GO" id="GO:0016197">
    <property type="term" value="P:endosomal transport"/>
    <property type="evidence" value="ECO:0007669"/>
    <property type="project" value="TreeGrafter"/>
</dbReference>
<comment type="caution">
    <text evidence="5">The sequence shown here is derived from an EMBL/GenBank/DDBJ whole genome shotgun (WGS) entry which is preliminary data.</text>
</comment>
<dbReference type="Gene3D" id="1.10.150.780">
    <property type="entry name" value="Vps16, C-terminal region"/>
    <property type="match status" value="1"/>
</dbReference>